<evidence type="ECO:0000256" key="2">
    <source>
        <dbReference type="ARBA" id="ARBA00004191"/>
    </source>
</evidence>
<dbReference type="GO" id="GO:0009505">
    <property type="term" value="C:plant-type cell wall"/>
    <property type="evidence" value="ECO:0007669"/>
    <property type="project" value="TreeGrafter"/>
</dbReference>
<dbReference type="InterPro" id="IPR004963">
    <property type="entry name" value="PAE/NOTUM"/>
</dbReference>
<dbReference type="EMBL" id="QPKB01000011">
    <property type="protein sequence ID" value="RWR95135.1"/>
    <property type="molecule type" value="Genomic_DNA"/>
</dbReference>
<protein>
    <recommendedName>
        <fullName evidence="5">Pectin acetylesterase</fullName>
        <ecNumber evidence="5">3.1.1.-</ecNumber>
    </recommendedName>
</protein>
<dbReference type="PANTHER" id="PTHR21562:SF5">
    <property type="entry name" value="PECTIN ACETYLESTERASE 12"/>
    <property type="match status" value="1"/>
</dbReference>
<reference evidence="7 8" key="1">
    <citation type="journal article" date="2019" name="Nat. Plants">
        <title>Stout camphor tree genome fills gaps in understanding of flowering plant genome evolution.</title>
        <authorList>
            <person name="Chaw S.M."/>
            <person name="Liu Y.C."/>
            <person name="Wu Y.W."/>
            <person name="Wang H.Y."/>
            <person name="Lin C.I."/>
            <person name="Wu C.S."/>
            <person name="Ke H.M."/>
            <person name="Chang L.Y."/>
            <person name="Hsu C.Y."/>
            <person name="Yang H.T."/>
            <person name="Sudianto E."/>
            <person name="Hsu M.H."/>
            <person name="Wu K.P."/>
            <person name="Wang L.N."/>
            <person name="Leebens-Mack J.H."/>
            <person name="Tsai I.J."/>
        </authorList>
    </citation>
    <scope>NUCLEOTIDE SEQUENCE [LARGE SCALE GENOMIC DNA]</scope>
    <source>
        <strain evidence="8">cv. Chaw 1501</strain>
        <tissue evidence="7">Young leaves</tissue>
    </source>
</reference>
<keyword evidence="8" id="KW-1185">Reference proteome</keyword>
<dbReference type="AlphaFoldDB" id="A0A443PWI5"/>
<dbReference type="Pfam" id="PF03283">
    <property type="entry name" value="PAE"/>
    <property type="match status" value="1"/>
</dbReference>
<dbReference type="Proteomes" id="UP000283530">
    <property type="component" value="Unassembled WGS sequence"/>
</dbReference>
<keyword evidence="6" id="KW-0732">Signal</keyword>
<gene>
    <name evidence="7" type="ORF">CKAN_02446300</name>
</gene>
<sequence>MKLLWVFVFIGFVLSRWVDSFGDLDVTHVSSGLNSSFSNEPLRVGLTLIEGAAAKGALCLDGSLPAYHLHRGSGSGANNWLIDLEGGAWCNNIRTCVSRKNTALGSSNYMDKEVSFTGILSNKPEENPDFFNWNRVKLRYCDGASFLGDGQNKDAELIFQGQRIWLAGMEELMSKGMSDASQALLSGCSAGGLASILHCDKFRELFPSSVKVKCLSDAGLFLDVIDISGRRTLRSTFDGVVKFQNVQKNLPNTCTSHMDPTSCFFPENLVANIKTPLFLLNSAYDSWQLEESLAPQSADPNGYWKACILDRTKCNASQIQAFQGFRNQMLNAVKDFLVLNQSGLYINSHFIHCLTEDQGIWFSDNSPVLEGKRIAQSVGDWYFDRAEVKAIECPYPCGQTHHNPVVQ</sequence>
<comment type="caution">
    <text evidence="7">The sequence shown here is derived from an EMBL/GenBank/DDBJ whole genome shotgun (WGS) entry which is preliminary data.</text>
</comment>
<feature type="signal peptide" evidence="6">
    <location>
        <begin position="1"/>
        <end position="15"/>
    </location>
</feature>
<evidence type="ECO:0000313" key="8">
    <source>
        <dbReference type="Proteomes" id="UP000283530"/>
    </source>
</evidence>
<comment type="similarity">
    <text evidence="3 5">Belongs to the pectinacetylesterase family.</text>
</comment>
<evidence type="ECO:0000256" key="3">
    <source>
        <dbReference type="ARBA" id="ARBA00005784"/>
    </source>
</evidence>
<comment type="function">
    <text evidence="1 5">Hydrolyzes acetyl esters in homogalacturonan regions of pectin. In type I primary cell wall, galacturonic acid residues of pectin can be acetylated at the O-2 and O-3 positions. Decreasing the degree of acetylation of pectin gels in vitro alters their physical properties.</text>
</comment>
<proteinExistence type="inferred from homology"/>
<evidence type="ECO:0000256" key="1">
    <source>
        <dbReference type="ARBA" id="ARBA00003534"/>
    </source>
</evidence>
<dbReference type="STRING" id="337451.A0A443PWI5"/>
<comment type="subcellular location">
    <subcellularLocation>
        <location evidence="2 5">Secreted</location>
        <location evidence="2 5">Cell wall</location>
    </subcellularLocation>
</comment>
<organism evidence="7 8">
    <name type="scientific">Cinnamomum micranthum f. kanehirae</name>
    <dbReference type="NCBI Taxonomy" id="337451"/>
    <lineage>
        <taxon>Eukaryota</taxon>
        <taxon>Viridiplantae</taxon>
        <taxon>Streptophyta</taxon>
        <taxon>Embryophyta</taxon>
        <taxon>Tracheophyta</taxon>
        <taxon>Spermatophyta</taxon>
        <taxon>Magnoliopsida</taxon>
        <taxon>Magnoliidae</taxon>
        <taxon>Laurales</taxon>
        <taxon>Lauraceae</taxon>
        <taxon>Cinnamomum</taxon>
    </lineage>
</organism>
<evidence type="ECO:0000313" key="7">
    <source>
        <dbReference type="EMBL" id="RWR95135.1"/>
    </source>
</evidence>
<keyword evidence="5" id="KW-0964">Secreted</keyword>
<dbReference type="PANTHER" id="PTHR21562">
    <property type="entry name" value="NOTUM-RELATED"/>
    <property type="match status" value="1"/>
</dbReference>
<dbReference type="GO" id="GO:0052793">
    <property type="term" value="F:pectin acetylesterase activity"/>
    <property type="evidence" value="ECO:0007669"/>
    <property type="project" value="TreeGrafter"/>
</dbReference>
<evidence type="ECO:0000256" key="5">
    <source>
        <dbReference type="RuleBase" id="RU363114"/>
    </source>
</evidence>
<dbReference type="GO" id="GO:0071555">
    <property type="term" value="P:cell wall organization"/>
    <property type="evidence" value="ECO:0007669"/>
    <property type="project" value="UniProtKB-KW"/>
</dbReference>
<dbReference type="OrthoDB" id="2015280at2759"/>
<evidence type="ECO:0000256" key="4">
    <source>
        <dbReference type="ARBA" id="ARBA00022512"/>
    </source>
</evidence>
<accession>A0A443PWI5</accession>
<keyword evidence="5" id="KW-0378">Hydrolase</keyword>
<name>A0A443PWI5_9MAGN</name>
<evidence type="ECO:0000256" key="6">
    <source>
        <dbReference type="SAM" id="SignalP"/>
    </source>
</evidence>
<keyword evidence="5" id="KW-0961">Cell wall biogenesis/degradation</keyword>
<feature type="chain" id="PRO_5019524500" description="Pectin acetylesterase" evidence="6">
    <location>
        <begin position="16"/>
        <end position="407"/>
    </location>
</feature>
<keyword evidence="4 5" id="KW-0134">Cell wall</keyword>
<dbReference type="EC" id="3.1.1.-" evidence="5"/>